<gene>
    <name evidence="9" type="ORF">Dsin_023552</name>
</gene>
<dbReference type="Proteomes" id="UP001281410">
    <property type="component" value="Unassembled WGS sequence"/>
</dbReference>
<dbReference type="PANTHER" id="PTHR33463:SF220">
    <property type="entry name" value="NB-ARC DOMAIN-CONTAINING PROTEIN"/>
    <property type="match status" value="1"/>
</dbReference>
<comment type="caution">
    <text evidence="9">The sequence shown here is derived from an EMBL/GenBank/DDBJ whole genome shotgun (WGS) entry which is preliminary data.</text>
</comment>
<dbReference type="SUPFAM" id="SSF52058">
    <property type="entry name" value="L domain-like"/>
    <property type="match status" value="1"/>
</dbReference>
<dbReference type="InterPro" id="IPR058922">
    <property type="entry name" value="WHD_DRP"/>
</dbReference>
<evidence type="ECO:0000256" key="6">
    <source>
        <dbReference type="ARBA" id="ARBA00022840"/>
    </source>
</evidence>
<dbReference type="FunFam" id="1.10.8.430:FF:000003">
    <property type="entry name" value="Probable disease resistance protein At5g66910"/>
    <property type="match status" value="1"/>
</dbReference>
<dbReference type="InterPro" id="IPR032675">
    <property type="entry name" value="LRR_dom_sf"/>
</dbReference>
<dbReference type="Pfam" id="PF00931">
    <property type="entry name" value="NB-ARC"/>
    <property type="match status" value="1"/>
</dbReference>
<dbReference type="EMBL" id="JANJYJ010000007">
    <property type="protein sequence ID" value="KAK3200137.1"/>
    <property type="molecule type" value="Genomic_DNA"/>
</dbReference>
<dbReference type="GO" id="GO:0006952">
    <property type="term" value="P:defense response"/>
    <property type="evidence" value="ECO:0007669"/>
    <property type="project" value="UniProtKB-KW"/>
</dbReference>
<dbReference type="AlphaFoldDB" id="A0AAE0A4I0"/>
<accession>A0AAE0A4I0</accession>
<feature type="domain" description="Disease resistance protein winged helix" evidence="8">
    <location>
        <begin position="418"/>
        <end position="477"/>
    </location>
</feature>
<dbReference type="SUPFAM" id="SSF52540">
    <property type="entry name" value="P-loop containing nucleoside triphosphate hydrolases"/>
    <property type="match status" value="1"/>
</dbReference>
<dbReference type="PRINTS" id="PR00364">
    <property type="entry name" value="DISEASERSIST"/>
</dbReference>
<dbReference type="GO" id="GO:0005524">
    <property type="term" value="F:ATP binding"/>
    <property type="evidence" value="ECO:0007669"/>
    <property type="project" value="UniProtKB-KW"/>
</dbReference>
<dbReference type="Pfam" id="PF13855">
    <property type="entry name" value="LRR_8"/>
    <property type="match status" value="1"/>
</dbReference>
<keyword evidence="6" id="KW-0067">ATP-binding</keyword>
<dbReference type="InterPro" id="IPR050905">
    <property type="entry name" value="Plant_NBS-LRR"/>
</dbReference>
<proteinExistence type="inferred from homology"/>
<evidence type="ECO:0008006" key="11">
    <source>
        <dbReference type="Google" id="ProtNLM"/>
    </source>
</evidence>
<dbReference type="InterPro" id="IPR001611">
    <property type="entry name" value="Leu-rich_rpt"/>
</dbReference>
<dbReference type="InterPro" id="IPR027417">
    <property type="entry name" value="P-loop_NTPase"/>
</dbReference>
<evidence type="ECO:0000256" key="5">
    <source>
        <dbReference type="ARBA" id="ARBA00022821"/>
    </source>
</evidence>
<reference evidence="9" key="1">
    <citation type="journal article" date="2023" name="Plant J.">
        <title>Genome sequences and population genomics provide insights into the demographic history, inbreeding, and mutation load of two 'living fossil' tree species of Dipteronia.</title>
        <authorList>
            <person name="Feng Y."/>
            <person name="Comes H.P."/>
            <person name="Chen J."/>
            <person name="Zhu S."/>
            <person name="Lu R."/>
            <person name="Zhang X."/>
            <person name="Li P."/>
            <person name="Qiu J."/>
            <person name="Olsen K.M."/>
            <person name="Qiu Y."/>
        </authorList>
    </citation>
    <scope>NUCLEOTIDE SEQUENCE</scope>
    <source>
        <strain evidence="9">NBL</strain>
    </source>
</reference>
<keyword evidence="5" id="KW-0611">Plant defense</keyword>
<dbReference type="Gene3D" id="3.80.10.10">
    <property type="entry name" value="Ribonuclease Inhibitor"/>
    <property type="match status" value="1"/>
</dbReference>
<keyword evidence="2" id="KW-0433">Leucine-rich repeat</keyword>
<evidence type="ECO:0000313" key="10">
    <source>
        <dbReference type="Proteomes" id="UP001281410"/>
    </source>
</evidence>
<dbReference type="FunFam" id="3.40.50.300:FF:001091">
    <property type="entry name" value="Probable disease resistance protein At1g61300"/>
    <property type="match status" value="1"/>
</dbReference>
<feature type="domain" description="NB-ARC" evidence="7">
    <location>
        <begin position="174"/>
        <end position="331"/>
    </location>
</feature>
<evidence type="ECO:0000256" key="1">
    <source>
        <dbReference type="ARBA" id="ARBA00008894"/>
    </source>
</evidence>
<evidence type="ECO:0000259" key="7">
    <source>
        <dbReference type="Pfam" id="PF00931"/>
    </source>
</evidence>
<comment type="similarity">
    <text evidence="1">Belongs to the disease resistance NB-LRR family.</text>
</comment>
<evidence type="ECO:0000256" key="3">
    <source>
        <dbReference type="ARBA" id="ARBA00022737"/>
    </source>
</evidence>
<dbReference type="GO" id="GO:0043531">
    <property type="term" value="F:ADP binding"/>
    <property type="evidence" value="ECO:0007669"/>
    <property type="project" value="InterPro"/>
</dbReference>
<dbReference type="PANTHER" id="PTHR33463">
    <property type="entry name" value="NB-ARC DOMAIN-CONTAINING PROTEIN-RELATED"/>
    <property type="match status" value="1"/>
</dbReference>
<evidence type="ECO:0000256" key="2">
    <source>
        <dbReference type="ARBA" id="ARBA00022614"/>
    </source>
</evidence>
<dbReference type="Gene3D" id="3.40.50.300">
    <property type="entry name" value="P-loop containing nucleotide triphosphate hydrolases"/>
    <property type="match status" value="1"/>
</dbReference>
<evidence type="ECO:0000313" key="9">
    <source>
        <dbReference type="EMBL" id="KAK3200137.1"/>
    </source>
</evidence>
<evidence type="ECO:0000256" key="4">
    <source>
        <dbReference type="ARBA" id="ARBA00022741"/>
    </source>
</evidence>
<dbReference type="Pfam" id="PF23559">
    <property type="entry name" value="WHD_DRP"/>
    <property type="match status" value="1"/>
</dbReference>
<sequence length="887" mass="100004">MGNCVSVSVPADKIVSDCKEFCAEKLNYKAKLKDDLDTLGTETEKLMEMKRDVERRVYFAEKQPSMRRFERVGGWLKRVEAVENEMNILKTSGAKEVANLCLGGLCYKDLFNSSYESGEKVVKMLARVAALKEEGEFESVAAEAIQDDLVCERPCETSILGSESTFVQLCKSIEEDQVGTVGLYGMAVVGKSGLLRKLNNKLGKAQGDSVVIWVSVDRCLNLEDIQTEIAKSIRLFNESWMSKTLEEKALCIYKVLIARKFVLLLDNIWERVDLTKAGVPLPNPENKSKVVFTTRLAEVCGQMDADEQFKVECLTDEEAWELFASKVGDVTLQSHHQIPDLARTLAKECGGLPPALVTVARGMAWKRTPQDWEGTIDLLKTSAHEFPGMVDNVFRVLKLSYDRLNSDTIRSCFAYCCLFPQGYVFSKSELIGYWMSEGFLDDKNGSLIDGFRKIGVLVNACLLEEVGNDHVKMHNVTRGMAMWIKTQVEKETENIFVQADCELAEMPDIGEWQDVKRVSLMRNQIENVTEIPTACPGLITLFLNGNRLKRIGDGFFQAMQNLKVLNLSNNPDMTELPIGIAGLVSLQHLDVSKTGIKELPKELKSLLQLKSLNLEHTCQLHLIPQQLISGFLNLQVLRMLECGSSSTDIAKFLDEELLLLKRLVMLTITLKSSHAFKVFFSSKKLQSCTQSLTLQSIPHQKCLKALSADFKNLDTLQISDWKYLEEFKIDSALELLSIREACGFRSLRIVIISGCFKLRDLTWLILAPELKSIAISCCLNMTKIINEETLFDIPEKMRNTIPFSKLESLELQQLENLHSIYSNTLPFQSLNKIRVIGCPDLKTLPLDSNSAQEGRIVIECEQQWWQRLVWEDEATENTFSPCFANTG</sequence>
<dbReference type="InterPro" id="IPR042197">
    <property type="entry name" value="Apaf_helical"/>
</dbReference>
<protein>
    <recommendedName>
        <fullName evidence="11">NB-ARC domain-containing protein</fullName>
    </recommendedName>
</protein>
<dbReference type="Gene3D" id="1.10.8.430">
    <property type="entry name" value="Helical domain of apoptotic protease-activating factors"/>
    <property type="match status" value="1"/>
</dbReference>
<dbReference type="InterPro" id="IPR002182">
    <property type="entry name" value="NB-ARC"/>
</dbReference>
<keyword evidence="3" id="KW-0677">Repeat</keyword>
<evidence type="ECO:0000259" key="8">
    <source>
        <dbReference type="Pfam" id="PF23559"/>
    </source>
</evidence>
<organism evidence="9 10">
    <name type="scientific">Dipteronia sinensis</name>
    <dbReference type="NCBI Taxonomy" id="43782"/>
    <lineage>
        <taxon>Eukaryota</taxon>
        <taxon>Viridiplantae</taxon>
        <taxon>Streptophyta</taxon>
        <taxon>Embryophyta</taxon>
        <taxon>Tracheophyta</taxon>
        <taxon>Spermatophyta</taxon>
        <taxon>Magnoliopsida</taxon>
        <taxon>eudicotyledons</taxon>
        <taxon>Gunneridae</taxon>
        <taxon>Pentapetalae</taxon>
        <taxon>rosids</taxon>
        <taxon>malvids</taxon>
        <taxon>Sapindales</taxon>
        <taxon>Sapindaceae</taxon>
        <taxon>Hippocastanoideae</taxon>
        <taxon>Acereae</taxon>
        <taxon>Dipteronia</taxon>
    </lineage>
</organism>
<keyword evidence="4" id="KW-0547">Nucleotide-binding</keyword>
<name>A0AAE0A4I0_9ROSI</name>
<keyword evidence="10" id="KW-1185">Reference proteome</keyword>